<keyword evidence="3" id="KW-0238">DNA-binding</keyword>
<dbReference type="InterPro" id="IPR007219">
    <property type="entry name" value="XnlR_reg_dom"/>
</dbReference>
<gene>
    <name evidence="8" type="ORF">P168DRAFT_263633</name>
</gene>
<sequence length="532" mass="60838">MERLNQGRHPAHLEPLELEILERRDAFGLPPKAICDVLVDVFFRWVSPILPVVNRHDFMKHYHHTEERPSILLLQAMFTVASRFITGQQSQTVTAVSPRWFYKKAKALYDAGYEQDLLTVIQSVTLLGVYWDGLDDLTESGLFYWSRLGIALAQELGYHEREKYLNLSQPKQGLWKRIWWTLYTRDRSVAAAFGRPLHIHADDCTVEELTEIDFVEHDEELQIEYPTDELGARFFIQYVKLCQLMDLGLCSKLSSRSDQASRQVETAQCELGLNEWLVSCPPTLEWRQSRHNFLSAMLFSTFHTLVCQLHLLQAPVSSVESRSSAFHSASTVISILETLQSHDELQYSPSFIICHAVVSFVTLKCQMEASVPSLLHAIRSKLEANLEIVEILSRTWPIANIFLELFQSMTSPERFNHLLSAAVEECRKRAGGEQTGTSRPTGPFRRPKVKQVILPQSRLVLQILRRETFRQPTNLYQASDAANQDSTLNGESSSHNATSEILDDYELTSGALEPSAVLRNLQEMIRLRQNHT</sequence>
<dbReference type="CDD" id="cd12148">
    <property type="entry name" value="fungal_TF_MHR"/>
    <property type="match status" value="1"/>
</dbReference>
<evidence type="ECO:0000313" key="8">
    <source>
        <dbReference type="EMBL" id="PKY09235.1"/>
    </source>
</evidence>
<dbReference type="OrthoDB" id="5121955at2759"/>
<evidence type="ECO:0000256" key="3">
    <source>
        <dbReference type="ARBA" id="ARBA00023125"/>
    </source>
</evidence>
<evidence type="ECO:0000256" key="5">
    <source>
        <dbReference type="ARBA" id="ARBA00023242"/>
    </source>
</evidence>
<reference evidence="8" key="1">
    <citation type="submission" date="2016-12" db="EMBL/GenBank/DDBJ databases">
        <title>The genomes of Aspergillus section Nigri reveals drivers in fungal speciation.</title>
        <authorList>
            <consortium name="DOE Joint Genome Institute"/>
            <person name="Vesth T.C."/>
            <person name="Nybo J."/>
            <person name="Theobald S."/>
            <person name="Brandl J."/>
            <person name="Frisvad J.C."/>
            <person name="Nielsen K.F."/>
            <person name="Lyhne E.K."/>
            <person name="Kogle M.E."/>
            <person name="Kuo A."/>
            <person name="Riley R."/>
            <person name="Clum A."/>
            <person name="Nolan M."/>
            <person name="Lipzen A."/>
            <person name="Salamov A."/>
            <person name="Henrissat B."/>
            <person name="Wiebenga A."/>
            <person name="De vries R.P."/>
            <person name="Grigoriev I.V."/>
            <person name="Mortensen U.H."/>
            <person name="Andersen M.R."/>
            <person name="Baker S.E."/>
        </authorList>
    </citation>
    <scope>NUCLEOTIDE SEQUENCE</scope>
    <source>
        <strain evidence="8">IBT 28561</strain>
    </source>
</reference>
<name>A0A2I1DH84_ASPC2</name>
<comment type="caution">
    <text evidence="8">The sequence shown here is derived from an EMBL/GenBank/DDBJ whole genome shotgun (WGS) entry which is preliminary data.</text>
</comment>
<dbReference type="Proteomes" id="UP000234254">
    <property type="component" value="Unassembled WGS sequence"/>
</dbReference>
<dbReference type="RefSeq" id="XP_024697829.1">
    <property type="nucleotide sequence ID" value="XM_024834813.1"/>
</dbReference>
<keyword evidence="9" id="KW-1185">Reference proteome</keyword>
<evidence type="ECO:0000259" key="7">
    <source>
        <dbReference type="SMART" id="SM00906"/>
    </source>
</evidence>
<organism evidence="8 9">
    <name type="scientific">Aspergillus campestris (strain IBT 28561)</name>
    <dbReference type="NCBI Taxonomy" id="1392248"/>
    <lineage>
        <taxon>Eukaryota</taxon>
        <taxon>Fungi</taxon>
        <taxon>Dikarya</taxon>
        <taxon>Ascomycota</taxon>
        <taxon>Pezizomycotina</taxon>
        <taxon>Eurotiomycetes</taxon>
        <taxon>Eurotiomycetidae</taxon>
        <taxon>Eurotiales</taxon>
        <taxon>Aspergillaceae</taxon>
        <taxon>Aspergillus</taxon>
        <taxon>Aspergillus subgen. Circumdati</taxon>
    </lineage>
</organism>
<evidence type="ECO:0000313" key="9">
    <source>
        <dbReference type="Proteomes" id="UP000234254"/>
    </source>
</evidence>
<dbReference type="GO" id="GO:0006351">
    <property type="term" value="P:DNA-templated transcription"/>
    <property type="evidence" value="ECO:0007669"/>
    <property type="project" value="InterPro"/>
</dbReference>
<dbReference type="GeneID" id="36542337"/>
<dbReference type="SMART" id="SM00906">
    <property type="entry name" value="Fungal_trans"/>
    <property type="match status" value="1"/>
</dbReference>
<dbReference type="VEuPathDB" id="FungiDB:P168DRAFT_263633"/>
<feature type="region of interest" description="Disordered" evidence="6">
    <location>
        <begin position="475"/>
        <end position="495"/>
    </location>
</feature>
<dbReference type="PANTHER" id="PTHR47171">
    <property type="entry name" value="FARA-RELATED"/>
    <property type="match status" value="1"/>
</dbReference>
<dbReference type="PANTHER" id="PTHR47171:SF3">
    <property type="entry name" value="FARA-RELATED"/>
    <property type="match status" value="1"/>
</dbReference>
<keyword evidence="2" id="KW-0805">Transcription regulation</keyword>
<dbReference type="InterPro" id="IPR052073">
    <property type="entry name" value="Amide_Lactam_Regulators"/>
</dbReference>
<evidence type="ECO:0000256" key="1">
    <source>
        <dbReference type="ARBA" id="ARBA00022833"/>
    </source>
</evidence>
<dbReference type="GO" id="GO:0003677">
    <property type="term" value="F:DNA binding"/>
    <property type="evidence" value="ECO:0007669"/>
    <property type="project" value="UniProtKB-KW"/>
</dbReference>
<keyword evidence="1" id="KW-0862">Zinc</keyword>
<keyword evidence="5" id="KW-0539">Nucleus</keyword>
<dbReference type="GO" id="GO:0008270">
    <property type="term" value="F:zinc ion binding"/>
    <property type="evidence" value="ECO:0007669"/>
    <property type="project" value="InterPro"/>
</dbReference>
<evidence type="ECO:0000256" key="2">
    <source>
        <dbReference type="ARBA" id="ARBA00023015"/>
    </source>
</evidence>
<dbReference type="EMBL" id="MSFM01000001">
    <property type="protein sequence ID" value="PKY09235.1"/>
    <property type="molecule type" value="Genomic_DNA"/>
</dbReference>
<evidence type="ECO:0000256" key="6">
    <source>
        <dbReference type="SAM" id="MobiDB-lite"/>
    </source>
</evidence>
<dbReference type="AlphaFoldDB" id="A0A2I1DH84"/>
<protein>
    <recommendedName>
        <fullName evidence="7">Xylanolytic transcriptional activator regulatory domain-containing protein</fullName>
    </recommendedName>
</protein>
<accession>A0A2I1DH84</accession>
<keyword evidence="4" id="KW-0804">Transcription</keyword>
<evidence type="ECO:0000256" key="4">
    <source>
        <dbReference type="ARBA" id="ARBA00023163"/>
    </source>
</evidence>
<dbReference type="Pfam" id="PF04082">
    <property type="entry name" value="Fungal_trans"/>
    <property type="match status" value="1"/>
</dbReference>
<feature type="domain" description="Xylanolytic transcriptional activator regulatory" evidence="7">
    <location>
        <begin position="142"/>
        <end position="215"/>
    </location>
</feature>
<proteinExistence type="predicted"/>